<proteinExistence type="predicted"/>
<accession>A0A1H3K0E5</accession>
<dbReference type="Proteomes" id="UP000198625">
    <property type="component" value="Unassembled WGS sequence"/>
</dbReference>
<organism evidence="1 2">
    <name type="scientific">Proteiniborus ethanoligenes</name>
    <dbReference type="NCBI Taxonomy" id="415015"/>
    <lineage>
        <taxon>Bacteria</taxon>
        <taxon>Bacillati</taxon>
        <taxon>Bacillota</taxon>
        <taxon>Clostridia</taxon>
        <taxon>Eubacteriales</taxon>
        <taxon>Proteiniborus</taxon>
    </lineage>
</organism>
<sequence>MEVSKNNKLLHKNKIALSLKDYDGRSCNPVNKKIRDKYYKSENIKRRNKKSIASKNNERENNAISIIIVIDSDNMLDKVFEYYYHQLYKYKEMILALISTSCNADKWLDKSRQHSMIRIYILNYLNSDECIDYCIERAIYKNKQILQEGINFI</sequence>
<keyword evidence="2" id="KW-1185">Reference proteome</keyword>
<evidence type="ECO:0000313" key="1">
    <source>
        <dbReference type="EMBL" id="SDY45329.1"/>
    </source>
</evidence>
<dbReference type="RefSeq" id="WP_091725658.1">
    <property type="nucleotide sequence ID" value="NZ_FNQE01000001.1"/>
</dbReference>
<evidence type="ECO:0000313" key="2">
    <source>
        <dbReference type="Proteomes" id="UP000198625"/>
    </source>
</evidence>
<name>A0A1H3K0E5_9FIRM</name>
<dbReference type="EMBL" id="FNQE01000001">
    <property type="protein sequence ID" value="SDY45329.1"/>
    <property type="molecule type" value="Genomic_DNA"/>
</dbReference>
<reference evidence="1 2" key="1">
    <citation type="submission" date="2016-10" db="EMBL/GenBank/DDBJ databases">
        <authorList>
            <person name="de Groot N.N."/>
        </authorList>
    </citation>
    <scope>NUCLEOTIDE SEQUENCE [LARGE SCALE GENOMIC DNA]</scope>
    <source>
        <strain evidence="1 2">DSM 21650</strain>
    </source>
</reference>
<protein>
    <submittedName>
        <fullName evidence="1">Uncharacterized protein</fullName>
    </submittedName>
</protein>
<dbReference type="AlphaFoldDB" id="A0A1H3K0E5"/>
<gene>
    <name evidence="1" type="ORF">SAMN05660462_00076</name>
</gene>